<dbReference type="Proteomes" id="UP000580654">
    <property type="component" value="Unassembled WGS sequence"/>
</dbReference>
<dbReference type="EMBL" id="JACIJD010000004">
    <property type="protein sequence ID" value="MBB5693135.1"/>
    <property type="molecule type" value="Genomic_DNA"/>
</dbReference>
<evidence type="ECO:0000313" key="3">
    <source>
        <dbReference type="Proteomes" id="UP000580654"/>
    </source>
</evidence>
<organism evidence="2 3">
    <name type="scientific">Muricoccus pecuniae</name>
    <dbReference type="NCBI Taxonomy" id="693023"/>
    <lineage>
        <taxon>Bacteria</taxon>
        <taxon>Pseudomonadati</taxon>
        <taxon>Pseudomonadota</taxon>
        <taxon>Alphaproteobacteria</taxon>
        <taxon>Acetobacterales</taxon>
        <taxon>Roseomonadaceae</taxon>
        <taxon>Muricoccus</taxon>
    </lineage>
</organism>
<sequence length="69" mass="7055">MTARAPEGPKADFGPGEASDSAIPRPPSPQGLDELSKAQGLITDEWTGEPPAEGGKAPENGDSRPVEGE</sequence>
<feature type="region of interest" description="Disordered" evidence="1">
    <location>
        <begin position="1"/>
        <end position="69"/>
    </location>
</feature>
<reference evidence="2 3" key="1">
    <citation type="submission" date="2020-08" db="EMBL/GenBank/DDBJ databases">
        <title>Genomic Encyclopedia of Type Strains, Phase IV (KMG-IV): sequencing the most valuable type-strain genomes for metagenomic binning, comparative biology and taxonomic classification.</title>
        <authorList>
            <person name="Goeker M."/>
        </authorList>
    </citation>
    <scope>NUCLEOTIDE SEQUENCE [LARGE SCALE GENOMIC DNA]</scope>
    <source>
        <strain evidence="2 3">DSM 25622</strain>
    </source>
</reference>
<evidence type="ECO:0000313" key="2">
    <source>
        <dbReference type="EMBL" id="MBB5693135.1"/>
    </source>
</evidence>
<comment type="caution">
    <text evidence="2">The sequence shown here is derived from an EMBL/GenBank/DDBJ whole genome shotgun (WGS) entry which is preliminary data.</text>
</comment>
<proteinExistence type="predicted"/>
<name>A0A840XXB3_9PROT</name>
<protein>
    <submittedName>
        <fullName evidence="2">Uncharacterized protein</fullName>
    </submittedName>
</protein>
<dbReference type="RefSeq" id="WP_184514827.1">
    <property type="nucleotide sequence ID" value="NZ_JACIJD010000004.1"/>
</dbReference>
<gene>
    <name evidence="2" type="ORF">FHS87_001161</name>
</gene>
<feature type="compositionally biased region" description="Basic and acidic residues" evidence="1">
    <location>
        <begin position="59"/>
        <end position="69"/>
    </location>
</feature>
<accession>A0A840XXB3</accession>
<evidence type="ECO:0000256" key="1">
    <source>
        <dbReference type="SAM" id="MobiDB-lite"/>
    </source>
</evidence>
<keyword evidence="3" id="KW-1185">Reference proteome</keyword>
<dbReference type="AlphaFoldDB" id="A0A840XXB3"/>